<gene>
    <name evidence="9" type="ORF">SUNI508_07817</name>
</gene>
<dbReference type="Pfam" id="PF00067">
    <property type="entry name" value="p450"/>
    <property type="match status" value="2"/>
</dbReference>
<dbReference type="SUPFAM" id="SSF48264">
    <property type="entry name" value="Cytochrome P450"/>
    <property type="match status" value="1"/>
</dbReference>
<keyword evidence="5 8" id="KW-0560">Oxidoreductase</keyword>
<evidence type="ECO:0000256" key="1">
    <source>
        <dbReference type="ARBA" id="ARBA00001971"/>
    </source>
</evidence>
<dbReference type="PANTHER" id="PTHR46206:SF6">
    <property type="entry name" value="CYTOCHROME P450 MONOOXYGENASE AN1598-RELATED"/>
    <property type="match status" value="1"/>
</dbReference>
<comment type="caution">
    <text evidence="9">The sequence shown here is derived from an EMBL/GenBank/DDBJ whole genome shotgun (WGS) entry which is preliminary data.</text>
</comment>
<evidence type="ECO:0008006" key="11">
    <source>
        <dbReference type="Google" id="ProtNLM"/>
    </source>
</evidence>
<dbReference type="InterPro" id="IPR036396">
    <property type="entry name" value="Cyt_P450_sf"/>
</dbReference>
<protein>
    <recommendedName>
        <fullName evidence="11">Cytochrome P450</fullName>
    </recommendedName>
</protein>
<evidence type="ECO:0000256" key="3">
    <source>
        <dbReference type="ARBA" id="ARBA00010617"/>
    </source>
</evidence>
<evidence type="ECO:0000256" key="8">
    <source>
        <dbReference type="RuleBase" id="RU000461"/>
    </source>
</evidence>
<dbReference type="Gene3D" id="1.10.630.10">
    <property type="entry name" value="Cytochrome P450"/>
    <property type="match status" value="1"/>
</dbReference>
<dbReference type="PANTHER" id="PTHR46206">
    <property type="entry name" value="CYTOCHROME P450"/>
    <property type="match status" value="1"/>
</dbReference>
<comment type="cofactor">
    <cofactor evidence="1">
        <name>heme</name>
        <dbReference type="ChEBI" id="CHEBI:30413"/>
    </cofactor>
</comment>
<evidence type="ECO:0000256" key="2">
    <source>
        <dbReference type="ARBA" id="ARBA00004167"/>
    </source>
</evidence>
<keyword evidence="6 8" id="KW-0408">Iron</keyword>
<keyword evidence="8" id="KW-0349">Heme</keyword>
<name>A0ABR2UW93_9PEZI</name>
<dbReference type="Proteomes" id="UP001408356">
    <property type="component" value="Unassembled WGS sequence"/>
</dbReference>
<dbReference type="InterPro" id="IPR017972">
    <property type="entry name" value="Cyt_P450_CS"/>
</dbReference>
<comment type="subcellular location">
    <subcellularLocation>
        <location evidence="2">Membrane</location>
        <topology evidence="2">Single-pass membrane protein</topology>
    </subcellularLocation>
</comment>
<proteinExistence type="inferred from homology"/>
<dbReference type="InterPro" id="IPR002403">
    <property type="entry name" value="Cyt_P450_E_grp-IV"/>
</dbReference>
<keyword evidence="4 8" id="KW-0479">Metal-binding</keyword>
<evidence type="ECO:0000256" key="4">
    <source>
        <dbReference type="ARBA" id="ARBA00022723"/>
    </source>
</evidence>
<keyword evidence="10" id="KW-1185">Reference proteome</keyword>
<evidence type="ECO:0000256" key="6">
    <source>
        <dbReference type="ARBA" id="ARBA00023004"/>
    </source>
</evidence>
<dbReference type="CDD" id="cd11041">
    <property type="entry name" value="CYP503A1-like"/>
    <property type="match status" value="1"/>
</dbReference>
<reference evidence="9 10" key="1">
    <citation type="journal article" date="2024" name="J. Plant Pathol.">
        <title>Sequence and assembly of the genome of Seiridium unicorne, isolate CBS 538.82, causal agent of cypress canker disease.</title>
        <authorList>
            <person name="Scali E."/>
            <person name="Rocca G.D."/>
            <person name="Danti R."/>
            <person name="Garbelotto M."/>
            <person name="Barberini S."/>
            <person name="Baroncelli R."/>
            <person name="Emiliani G."/>
        </authorList>
    </citation>
    <scope>NUCLEOTIDE SEQUENCE [LARGE SCALE GENOMIC DNA]</scope>
    <source>
        <strain evidence="9 10">BM-138-508</strain>
    </source>
</reference>
<accession>A0ABR2UW93</accession>
<sequence length="542" mass="61505">MSVIVYSAAIALVAWIIYTRKAAAPQKVNLPYVEFDDGNNSPERYRSDYEAILRKGYEQYTSKGLPYSMRDPNDPDRPLAMLPLKYVDEVKWIPEERISFWKHIDKQSILTQIGGPGITEEVARAARQGLNKALVYLIEDLQRACGVAYAKEMPSCPEWTTIPPYPLIMKVFASMSARMIVGPELCGFDSEWQQLSMEYVRNALSSPGKVKVAYPRWLYWLAQYTDSGVRKMRSIQEHASQILTPILQNRIAATEELKAKGGNKSRGPRKYEDGVQWLLDAHSAHGKELSTTQLARDLFVIMTASIHSTTGAGLCILFDMMDHPDVIDEIRDEIRRVQGTLAGGIWTRAALGELRLLDSFMRESARFHALTQCKQASVAALPFLNDRHNSICANPFLCSLDTAVQRIPTTPWTFKDGLQIPPGTTFAFPSFHHNFDPKIHSNPEVFDAKRHLQKRGNLSDTHKYHFASTSEDSVNWGAGRHACPGRFFAQETLKLMLMHLLMNYDIKHDKTLEDTPRFLNHNLFVIPNPALPLLFKERKRAV</sequence>
<evidence type="ECO:0000313" key="9">
    <source>
        <dbReference type="EMBL" id="KAK9418797.1"/>
    </source>
</evidence>
<keyword evidence="7 8" id="KW-0503">Monooxygenase</keyword>
<evidence type="ECO:0000313" key="10">
    <source>
        <dbReference type="Proteomes" id="UP001408356"/>
    </source>
</evidence>
<dbReference type="PRINTS" id="PR00465">
    <property type="entry name" value="EP450IV"/>
</dbReference>
<dbReference type="InterPro" id="IPR001128">
    <property type="entry name" value="Cyt_P450"/>
</dbReference>
<evidence type="ECO:0000256" key="7">
    <source>
        <dbReference type="ARBA" id="ARBA00023033"/>
    </source>
</evidence>
<evidence type="ECO:0000256" key="5">
    <source>
        <dbReference type="ARBA" id="ARBA00023002"/>
    </source>
</evidence>
<organism evidence="9 10">
    <name type="scientific">Seiridium unicorne</name>
    <dbReference type="NCBI Taxonomy" id="138068"/>
    <lineage>
        <taxon>Eukaryota</taxon>
        <taxon>Fungi</taxon>
        <taxon>Dikarya</taxon>
        <taxon>Ascomycota</taxon>
        <taxon>Pezizomycotina</taxon>
        <taxon>Sordariomycetes</taxon>
        <taxon>Xylariomycetidae</taxon>
        <taxon>Amphisphaeriales</taxon>
        <taxon>Sporocadaceae</taxon>
        <taxon>Seiridium</taxon>
    </lineage>
</organism>
<dbReference type="PROSITE" id="PS00086">
    <property type="entry name" value="CYTOCHROME_P450"/>
    <property type="match status" value="1"/>
</dbReference>
<comment type="similarity">
    <text evidence="3 8">Belongs to the cytochrome P450 family.</text>
</comment>
<dbReference type="EMBL" id="JARVKF010000353">
    <property type="protein sequence ID" value="KAK9418797.1"/>
    <property type="molecule type" value="Genomic_DNA"/>
</dbReference>